<sequence length="96" mass="10838">MPGSLFAVGDLHVSYAENRVIADGLAPESDDDWPIVAGDVAEILADVARTRRRRRGRFRELVRSPGNHEREVSLGCPREWRRRGTAPAPLRRILRP</sequence>
<dbReference type="InterPro" id="IPR029052">
    <property type="entry name" value="Metallo-depent_PP-like"/>
</dbReference>
<evidence type="ECO:0000313" key="2">
    <source>
        <dbReference type="Proteomes" id="UP000646749"/>
    </source>
</evidence>
<dbReference type="Proteomes" id="UP000646749">
    <property type="component" value="Unassembled WGS sequence"/>
</dbReference>
<dbReference type="EMBL" id="BONW01000038">
    <property type="protein sequence ID" value="GIG91445.1"/>
    <property type="molecule type" value="Genomic_DNA"/>
</dbReference>
<protein>
    <recommendedName>
        <fullName evidence="3">Calcineurin-like phosphoesterase domain-containing protein</fullName>
    </recommendedName>
</protein>
<name>A0ABQ4E9V3_9ACTN</name>
<dbReference type="RefSeq" id="WP_203869831.1">
    <property type="nucleotide sequence ID" value="NZ_BONW01000038.1"/>
</dbReference>
<reference evidence="1 2" key="1">
    <citation type="submission" date="2021-01" db="EMBL/GenBank/DDBJ databases">
        <title>Whole genome shotgun sequence of Plantactinospora endophytica NBRC 110450.</title>
        <authorList>
            <person name="Komaki H."/>
            <person name="Tamura T."/>
        </authorList>
    </citation>
    <scope>NUCLEOTIDE SEQUENCE [LARGE SCALE GENOMIC DNA]</scope>
    <source>
        <strain evidence="1 2">NBRC 110450</strain>
    </source>
</reference>
<evidence type="ECO:0008006" key="3">
    <source>
        <dbReference type="Google" id="ProtNLM"/>
    </source>
</evidence>
<gene>
    <name evidence="1" type="ORF">Pen02_63810</name>
</gene>
<organism evidence="1 2">
    <name type="scientific">Plantactinospora endophytica</name>
    <dbReference type="NCBI Taxonomy" id="673535"/>
    <lineage>
        <taxon>Bacteria</taxon>
        <taxon>Bacillati</taxon>
        <taxon>Actinomycetota</taxon>
        <taxon>Actinomycetes</taxon>
        <taxon>Micromonosporales</taxon>
        <taxon>Micromonosporaceae</taxon>
        <taxon>Plantactinospora</taxon>
    </lineage>
</organism>
<dbReference type="SUPFAM" id="SSF56300">
    <property type="entry name" value="Metallo-dependent phosphatases"/>
    <property type="match status" value="1"/>
</dbReference>
<evidence type="ECO:0000313" key="1">
    <source>
        <dbReference type="EMBL" id="GIG91445.1"/>
    </source>
</evidence>
<keyword evidence="2" id="KW-1185">Reference proteome</keyword>
<accession>A0ABQ4E9V3</accession>
<comment type="caution">
    <text evidence="1">The sequence shown here is derived from an EMBL/GenBank/DDBJ whole genome shotgun (WGS) entry which is preliminary data.</text>
</comment>
<proteinExistence type="predicted"/>